<dbReference type="InterPro" id="IPR050135">
    <property type="entry name" value="dGTPase-like"/>
</dbReference>
<accession>I0A2D7</accession>
<keyword evidence="3" id="KW-1185">Reference proteome</keyword>
<dbReference type="GO" id="GO:0008832">
    <property type="term" value="F:dGTPase activity"/>
    <property type="evidence" value="ECO:0007669"/>
    <property type="project" value="TreeGrafter"/>
</dbReference>
<dbReference type="InParanoid" id="I0A2D7"/>
<evidence type="ECO:0000259" key="1">
    <source>
        <dbReference type="SMART" id="SM00471"/>
    </source>
</evidence>
<dbReference type="PANTHER" id="PTHR11373">
    <property type="entry name" value="DEOXYNUCLEOSIDE TRIPHOSPHATE TRIPHOSPHOHYDROLASE"/>
    <property type="match status" value="1"/>
</dbReference>
<gene>
    <name evidence="2" type="ordered locus">FFONT_1156</name>
</gene>
<dbReference type="SMART" id="SM00471">
    <property type="entry name" value="HDc"/>
    <property type="match status" value="1"/>
</dbReference>
<proteinExistence type="predicted"/>
<dbReference type="InterPro" id="IPR003607">
    <property type="entry name" value="HD/PDEase_dom"/>
</dbReference>
<dbReference type="AlphaFoldDB" id="I0A2D7"/>
<feature type="domain" description="HD/PDEase" evidence="1">
    <location>
        <begin position="68"/>
        <end position="257"/>
    </location>
</feature>
<reference evidence="3" key="1">
    <citation type="submission" date="2012-03" db="EMBL/GenBank/DDBJ databases">
        <title>Fervidicoccus fontis complete genome analysis confirms its distinct phylogenetic position and predicts its environmental function.</title>
        <authorList>
            <person name="Lebedinsky A.V."/>
            <person name="Mardanov A.V."/>
            <person name="Gumerov V.M."/>
            <person name="Beletsky A.V."/>
            <person name="Kublanov I.V."/>
            <person name="Perevalova A.A."/>
            <person name="Bonch-Osmolovskaya E.A."/>
            <person name="Ravin N.V."/>
            <person name="Skryabin K.G."/>
        </authorList>
    </citation>
    <scope>NUCLEOTIDE SEQUENCE [LARGE SCALE GENOMIC DNA]</scope>
    <source>
        <strain evidence="3">DSM 19380 / VKM B-2539 / Kam940</strain>
    </source>
</reference>
<protein>
    <submittedName>
        <fullName evidence="2">Metal dependent phosphohydrolase</fullName>
    </submittedName>
</protein>
<dbReference type="KEGG" id="ffo:FFONT_1156"/>
<dbReference type="InterPro" id="IPR006674">
    <property type="entry name" value="HD_domain"/>
</dbReference>
<dbReference type="EMBL" id="CP003423">
    <property type="protein sequence ID" value="AFH43144.1"/>
    <property type="molecule type" value="Genomic_DNA"/>
</dbReference>
<dbReference type="Pfam" id="PF01966">
    <property type="entry name" value="HD"/>
    <property type="match status" value="1"/>
</dbReference>
<sequence>MLNKECEDMRKEETSFENLLKTRTYIKDPVHKLIPINFVEYKILQHPLMLRLHGIKQLGFTYLVYPQAKHSRFEHSLGAMHVAGMIWTSFMNNSPGIISELFPTSSSRKDQSAFYLATRISALLHDVGHLPYSHVTESALETAYENGELPEEMNEIFEKAEKRKLKLHEYYGCIFSEKLLKDILTGFKKEEFPKQTIKMLSEAFKSVKAVLCRDDDTIEGRLFKKEAHNIMKQIISGEIIDADKIDYLVRDAYNTGATFGAIDIERLISGLMLYDEGGKVKISIPTKIISNLEDLFYARYMMYKWVYLHHKVISLELSYINALQTIGRNWSKNKKKILKVFGHLPNNFWELFHPEYIYKSTTKFCLRIDDSFIDIILRYSLSANANSIAEDVNALLNRKAKFNSIIKREEDLLVELFEVLSSENEKRIKPIDVLEKTGELLQSSSVEILDVVKKTWPEGFEKLNEECGKVKNSSYDTLKCCLEKILGEKINKKLKKDIELTLYFSQRISPKSLGGLSLMSDGKALPIEHVSSIISQINRAGQHPMIFLYSKEKIGKSEESSIRRILAEALIELYLSLRKNGSKPS</sequence>
<evidence type="ECO:0000313" key="2">
    <source>
        <dbReference type="EMBL" id="AFH43144.1"/>
    </source>
</evidence>
<dbReference type="Gene3D" id="1.10.3210.10">
    <property type="entry name" value="Hypothetical protein af1432"/>
    <property type="match status" value="1"/>
</dbReference>
<dbReference type="HOGENOM" id="CLU_465897_0_0_2"/>
<dbReference type="SUPFAM" id="SSF109604">
    <property type="entry name" value="HD-domain/PDEase-like"/>
    <property type="match status" value="1"/>
</dbReference>
<dbReference type="PANTHER" id="PTHR11373:SF4">
    <property type="entry name" value="DEOXYNUCLEOSIDE TRIPHOSPHATE TRIPHOSPHOHYDROLASE SAMHD1"/>
    <property type="match status" value="1"/>
</dbReference>
<dbReference type="GO" id="GO:0006203">
    <property type="term" value="P:dGTP catabolic process"/>
    <property type="evidence" value="ECO:0007669"/>
    <property type="project" value="TreeGrafter"/>
</dbReference>
<keyword evidence="2" id="KW-0378">Hydrolase</keyword>
<dbReference type="eggNOG" id="arCOG04430">
    <property type="taxonomic scope" value="Archaea"/>
</dbReference>
<dbReference type="CDD" id="cd00077">
    <property type="entry name" value="HDc"/>
    <property type="match status" value="1"/>
</dbReference>
<dbReference type="STRING" id="1163730.FFONT_1156"/>
<reference evidence="2 3" key="2">
    <citation type="journal article" date="2014" name="Extremophiles">
        <title>Analysis of the complete genome of Fervidococcus fontis confirms the distinct phylogenetic position of the order Fervidicoccales and suggests its environmental function.</title>
        <authorList>
            <person name="Lebedinsky A.V."/>
            <person name="Mardanov A.V."/>
            <person name="Kublanov I.V."/>
            <person name="Gumerov V.M."/>
            <person name="Beletsky A.V."/>
            <person name="Perevalova A.A."/>
            <person name="Bidzhieva S.Kh."/>
            <person name="Bonch-Osmolovskaya E.A."/>
            <person name="Skryabin K.G."/>
            <person name="Ravin N.V."/>
        </authorList>
    </citation>
    <scope>NUCLEOTIDE SEQUENCE [LARGE SCALE GENOMIC DNA]</scope>
    <source>
        <strain evidence="3">DSM 19380 / VKM B-2539 / Kam940</strain>
    </source>
</reference>
<dbReference type="Proteomes" id="UP000007391">
    <property type="component" value="Chromosome"/>
</dbReference>
<dbReference type="FunCoup" id="I0A2D7">
    <property type="interactions" value="126"/>
</dbReference>
<evidence type="ECO:0000313" key="3">
    <source>
        <dbReference type="Proteomes" id="UP000007391"/>
    </source>
</evidence>
<organism evidence="2 3">
    <name type="scientific">Fervidicoccus fontis (strain DSM 19380 / JCM 18336 / VKM B-2539 / Kam940)</name>
    <dbReference type="NCBI Taxonomy" id="1163730"/>
    <lineage>
        <taxon>Archaea</taxon>
        <taxon>Thermoproteota</taxon>
        <taxon>Thermoprotei</taxon>
        <taxon>Fervidicoccales</taxon>
        <taxon>Fervidicoccaceae</taxon>
        <taxon>Fervidicoccus</taxon>
    </lineage>
</organism>
<name>I0A2D7_FERFK</name>